<dbReference type="InterPro" id="IPR036291">
    <property type="entry name" value="NAD(P)-bd_dom_sf"/>
</dbReference>
<comment type="caution">
    <text evidence="1">The sequence shown here is derived from an EMBL/GenBank/DDBJ whole genome shotgun (WGS) entry which is preliminary data.</text>
</comment>
<gene>
    <name evidence="1" type="ORF">ABI908_04600</name>
</gene>
<dbReference type="Proteomes" id="UP001462502">
    <property type="component" value="Unassembled WGS sequence"/>
</dbReference>
<proteinExistence type="predicted"/>
<dbReference type="Gene3D" id="3.40.50.720">
    <property type="entry name" value="NAD(P)-binding Rossmann-like Domain"/>
    <property type="match status" value="1"/>
</dbReference>
<reference evidence="1 2" key="1">
    <citation type="submission" date="2024-05" db="EMBL/GenBank/DDBJ databases">
        <authorList>
            <person name="De Oliveira J.P."/>
            <person name="Noriler S.A."/>
            <person name="De Oliveira A.G."/>
            <person name="Sipoli D.S."/>
        </authorList>
    </citation>
    <scope>NUCLEOTIDE SEQUENCE [LARGE SCALE GENOMIC DNA]</scope>
    <source>
        <strain evidence="1 2">LABIM192</strain>
    </source>
</reference>
<organism evidence="1 2">
    <name type="scientific">Chromobacterium phragmitis</name>
    <dbReference type="NCBI Taxonomy" id="2202141"/>
    <lineage>
        <taxon>Bacteria</taxon>
        <taxon>Pseudomonadati</taxon>
        <taxon>Pseudomonadota</taxon>
        <taxon>Betaproteobacteria</taxon>
        <taxon>Neisseriales</taxon>
        <taxon>Chromobacteriaceae</taxon>
        <taxon>Chromobacterium</taxon>
    </lineage>
</organism>
<evidence type="ECO:0000313" key="2">
    <source>
        <dbReference type="Proteomes" id="UP001462502"/>
    </source>
</evidence>
<sequence>MHAFIVTGASRGLGFAICEALLGDGYFVVGIARSPGPALE</sequence>
<dbReference type="InterPro" id="IPR002347">
    <property type="entry name" value="SDR_fam"/>
</dbReference>
<name>A0ABV0IQ33_9NEIS</name>
<accession>A0ABV0IQ33</accession>
<protein>
    <submittedName>
        <fullName evidence="1">SDR family NAD(P)-dependent oxidoreductase</fullName>
    </submittedName>
</protein>
<keyword evidence="2" id="KW-1185">Reference proteome</keyword>
<evidence type="ECO:0000313" key="1">
    <source>
        <dbReference type="EMBL" id="MEO9383398.1"/>
    </source>
</evidence>
<dbReference type="SUPFAM" id="SSF51735">
    <property type="entry name" value="NAD(P)-binding Rossmann-fold domains"/>
    <property type="match status" value="1"/>
</dbReference>
<dbReference type="EMBL" id="JBDXMI010000001">
    <property type="protein sequence ID" value="MEO9383398.1"/>
    <property type="molecule type" value="Genomic_DNA"/>
</dbReference>
<dbReference type="Pfam" id="PF00106">
    <property type="entry name" value="adh_short"/>
    <property type="match status" value="1"/>
</dbReference>
<feature type="non-terminal residue" evidence="1">
    <location>
        <position position="40"/>
    </location>
</feature>